<evidence type="ECO:0000256" key="5">
    <source>
        <dbReference type="ARBA" id="ARBA00022741"/>
    </source>
</evidence>
<dbReference type="SUPFAM" id="SSF53850">
    <property type="entry name" value="Periplasmic binding protein-like II"/>
    <property type="match status" value="1"/>
</dbReference>
<keyword evidence="6" id="KW-0418">Kinase</keyword>
<evidence type="ECO:0000259" key="10">
    <source>
        <dbReference type="PROSITE" id="PS50109"/>
    </source>
</evidence>
<dbReference type="Pfam" id="PF02518">
    <property type="entry name" value="HATPase_c"/>
    <property type="match status" value="1"/>
</dbReference>
<dbReference type="SUPFAM" id="SSF47384">
    <property type="entry name" value="Homodimeric domain of signal transducing histidine kinase"/>
    <property type="match status" value="1"/>
</dbReference>
<reference evidence="11 12" key="1">
    <citation type="submission" date="2024-05" db="EMBL/GenBank/DDBJ databases">
        <title>Genome sequencing of Marine Estuary Bacteria, Shewanella vesiculosa and S. baltica, and Pseudomonas syringae.</title>
        <authorList>
            <person name="Gurung A."/>
            <person name="Maclea K.S."/>
        </authorList>
    </citation>
    <scope>NUCLEOTIDE SEQUENCE [LARGE SCALE GENOMIC DNA]</scope>
    <source>
        <strain evidence="11 12">1A</strain>
    </source>
</reference>
<dbReference type="InterPro" id="IPR003661">
    <property type="entry name" value="HisK_dim/P_dom"/>
</dbReference>
<dbReference type="InterPro" id="IPR005467">
    <property type="entry name" value="His_kinase_dom"/>
</dbReference>
<evidence type="ECO:0000313" key="11">
    <source>
        <dbReference type="EMBL" id="MEO3684432.1"/>
    </source>
</evidence>
<keyword evidence="12" id="KW-1185">Reference proteome</keyword>
<keyword evidence="7" id="KW-0067">ATP-binding</keyword>
<dbReference type="InterPro" id="IPR036097">
    <property type="entry name" value="HisK_dim/P_sf"/>
</dbReference>
<dbReference type="Gene3D" id="3.30.565.10">
    <property type="entry name" value="Histidine kinase-like ATPase, C-terminal domain"/>
    <property type="match status" value="1"/>
</dbReference>
<dbReference type="Pfam" id="PF00512">
    <property type="entry name" value="HisKA"/>
    <property type="match status" value="1"/>
</dbReference>
<dbReference type="Gene3D" id="1.10.287.130">
    <property type="match status" value="1"/>
</dbReference>
<dbReference type="SUPFAM" id="SSF55874">
    <property type="entry name" value="ATPase domain of HSP90 chaperone/DNA topoisomerase II/histidine kinase"/>
    <property type="match status" value="1"/>
</dbReference>
<keyword evidence="8" id="KW-0902">Two-component regulatory system</keyword>
<dbReference type="PANTHER" id="PTHR43065">
    <property type="entry name" value="SENSOR HISTIDINE KINASE"/>
    <property type="match status" value="1"/>
</dbReference>
<keyword evidence="4" id="KW-0808">Transferase</keyword>
<protein>
    <recommendedName>
        <fullName evidence="2">histidine kinase</fullName>
        <ecNumber evidence="2">2.7.13.3</ecNumber>
    </recommendedName>
</protein>
<evidence type="ECO:0000256" key="2">
    <source>
        <dbReference type="ARBA" id="ARBA00012438"/>
    </source>
</evidence>
<proteinExistence type="predicted"/>
<dbReference type="Gene3D" id="3.40.190.10">
    <property type="entry name" value="Periplasmic binding protein-like II"/>
    <property type="match status" value="2"/>
</dbReference>
<evidence type="ECO:0000256" key="9">
    <source>
        <dbReference type="SAM" id="SignalP"/>
    </source>
</evidence>
<keyword evidence="3" id="KW-0597">Phosphoprotein</keyword>
<feature type="chain" id="PRO_5047417990" description="histidine kinase" evidence="9">
    <location>
        <begin position="25"/>
        <end position="617"/>
    </location>
</feature>
<dbReference type="InterPro" id="IPR036890">
    <property type="entry name" value="HATPase_C_sf"/>
</dbReference>
<evidence type="ECO:0000256" key="7">
    <source>
        <dbReference type="ARBA" id="ARBA00022840"/>
    </source>
</evidence>
<feature type="domain" description="Histidine kinase" evidence="10">
    <location>
        <begin position="390"/>
        <end position="614"/>
    </location>
</feature>
<evidence type="ECO:0000256" key="1">
    <source>
        <dbReference type="ARBA" id="ARBA00000085"/>
    </source>
</evidence>
<feature type="signal peptide" evidence="9">
    <location>
        <begin position="1"/>
        <end position="24"/>
    </location>
</feature>
<organism evidence="11 12">
    <name type="scientific">Shewanella vesiculosa</name>
    <dbReference type="NCBI Taxonomy" id="518738"/>
    <lineage>
        <taxon>Bacteria</taxon>
        <taxon>Pseudomonadati</taxon>
        <taxon>Pseudomonadota</taxon>
        <taxon>Gammaproteobacteria</taxon>
        <taxon>Alteromonadales</taxon>
        <taxon>Shewanellaceae</taxon>
        <taxon>Shewanella</taxon>
    </lineage>
</organism>
<dbReference type="SMART" id="SM00388">
    <property type="entry name" value="HisKA"/>
    <property type="match status" value="1"/>
</dbReference>
<comment type="caution">
    <text evidence="11">The sequence shown here is derived from an EMBL/GenBank/DDBJ whole genome shotgun (WGS) entry which is preliminary data.</text>
</comment>
<name>A0ABV0FUA9_9GAMM</name>
<dbReference type="CDD" id="cd00082">
    <property type="entry name" value="HisKA"/>
    <property type="match status" value="1"/>
</dbReference>
<sequence length="617" mass="68721">MRIETLLIGALSLILAGYLTQASAQPVTPDADIEKPITTPTEVHYRVAVLANYGVAKSIERWQPLMDYLSQNVANASFEVVPLDFNNMNQKLISGDIQFVVTNPGHYFNMSGDYPISWLATMKSNQHNGSTFAIGATIIVRKDSHLFSVEDLAGHSVVASDPNALGGYQAAIGLIHSMDYSINNFFSKVTFLGFPLEPLIYQVRDGTADIAITPFCTLEQMGAEGYIEASDYRVINDVTPADYECAVSTPLYPNWSFASSDAVPLMVRTGITRALLSISMDDPASIIGQNRGWAAPISQFQVVKLFKDLNLNADDSPVHLQVWQWIKLNQKWGFSLLGLFVIATIYHLWLEYKFRQKSEFLINTERQLKNKALQLERMQSAAILGEIGAGLAHELNQPIAAITQYSEGGMIEQAKNVGTNSVQYQLLEKIHQQSMRAGEIVHRIRELLQRKGTASTEFDVQEQLMICLDLLEHEFEKEKINIKTQFTTNKIKLHGDKVGFCQVLINVLKNAIDAVSEKEFPLHSRKRILIDFHIVEQSLQLKFYDNGIGLTCANDDFKTSFFSTKANGLGLGLAICSDVIAHFGGQINLSKCKDDPSPPWRNGCRVLIVIPLNAMPD</sequence>
<evidence type="ECO:0000256" key="3">
    <source>
        <dbReference type="ARBA" id="ARBA00022553"/>
    </source>
</evidence>
<dbReference type="SMART" id="SM00387">
    <property type="entry name" value="HATPase_c"/>
    <property type="match status" value="1"/>
</dbReference>
<dbReference type="Pfam" id="PF12974">
    <property type="entry name" value="Phosphonate-bd"/>
    <property type="match status" value="1"/>
</dbReference>
<keyword evidence="9" id="KW-0732">Signal</keyword>
<dbReference type="RefSeq" id="WP_347690916.1">
    <property type="nucleotide sequence ID" value="NZ_JBDPZN010000013.1"/>
</dbReference>
<dbReference type="InterPro" id="IPR003594">
    <property type="entry name" value="HATPase_dom"/>
</dbReference>
<evidence type="ECO:0000256" key="8">
    <source>
        <dbReference type="ARBA" id="ARBA00023012"/>
    </source>
</evidence>
<dbReference type="Proteomes" id="UP001477278">
    <property type="component" value="Unassembled WGS sequence"/>
</dbReference>
<gene>
    <name evidence="11" type="ORF">ABHN84_19385</name>
</gene>
<comment type="catalytic activity">
    <reaction evidence="1">
        <text>ATP + protein L-histidine = ADP + protein N-phospho-L-histidine.</text>
        <dbReference type="EC" id="2.7.13.3"/>
    </reaction>
</comment>
<accession>A0ABV0FUA9</accession>
<keyword evidence="5" id="KW-0547">Nucleotide-binding</keyword>
<evidence type="ECO:0000256" key="4">
    <source>
        <dbReference type="ARBA" id="ARBA00022679"/>
    </source>
</evidence>
<dbReference type="PROSITE" id="PS50109">
    <property type="entry name" value="HIS_KIN"/>
    <property type="match status" value="1"/>
</dbReference>
<evidence type="ECO:0000256" key="6">
    <source>
        <dbReference type="ARBA" id="ARBA00022777"/>
    </source>
</evidence>
<dbReference type="EC" id="2.7.13.3" evidence="2"/>
<evidence type="ECO:0000313" key="12">
    <source>
        <dbReference type="Proteomes" id="UP001477278"/>
    </source>
</evidence>
<dbReference type="EMBL" id="JBDPZN010000013">
    <property type="protein sequence ID" value="MEO3684432.1"/>
    <property type="molecule type" value="Genomic_DNA"/>
</dbReference>
<dbReference type="PANTHER" id="PTHR43065:SF10">
    <property type="entry name" value="PEROXIDE STRESS-ACTIVATED HISTIDINE KINASE MAK3"/>
    <property type="match status" value="1"/>
</dbReference>